<dbReference type="InterPro" id="IPR016024">
    <property type="entry name" value="ARM-type_fold"/>
</dbReference>
<dbReference type="GO" id="GO:0006417">
    <property type="term" value="P:regulation of translation"/>
    <property type="evidence" value="ECO:0007669"/>
    <property type="project" value="UniProtKB-KW"/>
</dbReference>
<gene>
    <name evidence="8" type="primary">LOC120250320</name>
</gene>
<dbReference type="PROSITE" id="PS50303">
    <property type="entry name" value="PUM_HD"/>
    <property type="match status" value="1"/>
</dbReference>
<keyword evidence="1" id="KW-0677">Repeat</keyword>
<dbReference type="Proteomes" id="UP001515500">
    <property type="component" value="Chromosome 19"/>
</dbReference>
<dbReference type="RefSeq" id="XP_039115060.1">
    <property type="nucleotide sequence ID" value="XM_039259126.1"/>
</dbReference>
<feature type="domain" description="PUM-HD" evidence="6">
    <location>
        <begin position="237"/>
        <end position="587"/>
    </location>
</feature>
<feature type="region of interest" description="Disordered" evidence="5">
    <location>
        <begin position="1"/>
        <end position="48"/>
    </location>
</feature>
<dbReference type="SMART" id="SM00025">
    <property type="entry name" value="Pumilio"/>
    <property type="match status" value="8"/>
</dbReference>
<evidence type="ECO:0000256" key="4">
    <source>
        <dbReference type="PROSITE-ProRule" id="PRU00317"/>
    </source>
</evidence>
<dbReference type="Gene3D" id="1.25.10.10">
    <property type="entry name" value="Leucine-rich Repeat Variant"/>
    <property type="match status" value="1"/>
</dbReference>
<name>A0AB40AJD2_DIOCR</name>
<accession>A0AB40AJD2</accession>
<dbReference type="FunFam" id="1.25.10.10:FF:000237">
    <property type="entry name" value="Pumilio homolog 9"/>
    <property type="match status" value="1"/>
</dbReference>
<dbReference type="InterPro" id="IPR033133">
    <property type="entry name" value="PUM-HD"/>
</dbReference>
<proteinExistence type="predicted"/>
<dbReference type="Pfam" id="PF00806">
    <property type="entry name" value="PUF"/>
    <property type="match status" value="7"/>
</dbReference>
<feature type="compositionally biased region" description="Basic and acidic residues" evidence="5">
    <location>
        <begin position="36"/>
        <end position="47"/>
    </location>
</feature>
<evidence type="ECO:0000256" key="3">
    <source>
        <dbReference type="ARBA" id="ARBA00058490"/>
    </source>
</evidence>
<comment type="function">
    <text evidence="3">Sequence-specific RNA-binding protein that regulates translation and mRNA stability by binding the 3'-UTR of target mRNAs.</text>
</comment>
<evidence type="ECO:0000313" key="7">
    <source>
        <dbReference type="Proteomes" id="UP001515500"/>
    </source>
</evidence>
<dbReference type="AlphaFoldDB" id="A0AB40AJD2"/>
<keyword evidence="2" id="KW-0810">Translation regulation</keyword>
<evidence type="ECO:0000313" key="8">
    <source>
        <dbReference type="RefSeq" id="XP_039115060.1"/>
    </source>
</evidence>
<dbReference type="PANTHER" id="PTHR12537:SF13">
    <property type="entry name" value="PUMILIO HOMOLOGY DOMAIN FAMILY MEMBER 4"/>
    <property type="match status" value="1"/>
</dbReference>
<dbReference type="PANTHER" id="PTHR12537">
    <property type="entry name" value="RNA BINDING PROTEIN PUMILIO-RELATED"/>
    <property type="match status" value="1"/>
</dbReference>
<dbReference type="SUPFAM" id="SSF48371">
    <property type="entry name" value="ARM repeat"/>
    <property type="match status" value="1"/>
</dbReference>
<dbReference type="GeneID" id="120250320"/>
<feature type="compositionally biased region" description="Low complexity" evidence="5">
    <location>
        <begin position="14"/>
        <end position="25"/>
    </location>
</feature>
<dbReference type="PROSITE" id="PS50302">
    <property type="entry name" value="PUM"/>
    <property type="match status" value="3"/>
</dbReference>
<dbReference type="InterPro" id="IPR011989">
    <property type="entry name" value="ARM-like"/>
</dbReference>
<evidence type="ECO:0000256" key="5">
    <source>
        <dbReference type="SAM" id="MobiDB-lite"/>
    </source>
</evidence>
<feature type="repeat" description="Pumilio" evidence="4">
    <location>
        <begin position="452"/>
        <end position="487"/>
    </location>
</feature>
<dbReference type="GO" id="GO:0005737">
    <property type="term" value="C:cytoplasm"/>
    <property type="evidence" value="ECO:0007669"/>
    <property type="project" value="TreeGrafter"/>
</dbReference>
<sequence length="587" mass="66081">MKNSNPHQREREASASSHASSLRSGSGRGGITGARASDRPSRIHGGEYLHPFADEDLSSSYRSPRIYQQAGGVDSPAMAFINQLSPELPSTSSNSGFTNPSYNDLMNRFSSMDLRAMHEPSSSSSNRGLVQESINRRFSYPSDFSNAGAGYQPRRSVPENFNGFYHASPSQASYANEFSPPPSDFLVNARFSSDRNQISEVRRRIFEYQNRNMMNTQSRYSRFYPEEHPSIQAPLQHSSLVLDDLIALTGPRSPTTPNCQLEFLNLMEIKDDIHYLAKDRNYNQFFVKKLEGKNPQDVSIIFDGMFHHLPDLMLDCHANLVVQTLMEVINNEQRTKLLVSLITDRTALLRASQHVYGTKAVQKLIEWLDSKEQIDMMIFFLKPFCFDFVKDPHSCHVVSQCLKKFSESNNQFILDVFLRSCVPLANNQSGCCVFQDCLRYFTGQNRINLIEKVTANGLALSQDKYGNYVVQVALEFGITSASASLASQLTGHYADLSTDKCSSNVVEKCLIFFSQEDRNKIVRELLQVPQFEQLLQHPYANYVIQAALVNTEGSIHASLVQAILPHVESLRTNPHSKGIVSKLLPKT</sequence>
<evidence type="ECO:0000256" key="2">
    <source>
        <dbReference type="ARBA" id="ARBA00022845"/>
    </source>
</evidence>
<reference evidence="8" key="1">
    <citation type="submission" date="2025-08" db="UniProtKB">
        <authorList>
            <consortium name="RefSeq"/>
        </authorList>
    </citation>
    <scope>IDENTIFICATION</scope>
</reference>
<feature type="repeat" description="Pumilio" evidence="4">
    <location>
        <begin position="304"/>
        <end position="340"/>
    </location>
</feature>
<keyword evidence="7" id="KW-1185">Reference proteome</keyword>
<organism evidence="7 8">
    <name type="scientific">Dioscorea cayennensis subsp. rotundata</name>
    <name type="common">White Guinea yam</name>
    <name type="synonym">Dioscorea rotundata</name>
    <dbReference type="NCBI Taxonomy" id="55577"/>
    <lineage>
        <taxon>Eukaryota</taxon>
        <taxon>Viridiplantae</taxon>
        <taxon>Streptophyta</taxon>
        <taxon>Embryophyta</taxon>
        <taxon>Tracheophyta</taxon>
        <taxon>Spermatophyta</taxon>
        <taxon>Magnoliopsida</taxon>
        <taxon>Liliopsida</taxon>
        <taxon>Dioscoreales</taxon>
        <taxon>Dioscoreaceae</taxon>
        <taxon>Dioscorea</taxon>
    </lineage>
</organism>
<feature type="repeat" description="Pumilio" evidence="4">
    <location>
        <begin position="488"/>
        <end position="523"/>
    </location>
</feature>
<protein>
    <submittedName>
        <fullName evidence="8">Pumilio homolog 8, chloroplastic</fullName>
    </submittedName>
</protein>
<dbReference type="InterPro" id="IPR001313">
    <property type="entry name" value="Pumilio_RNA-bd_rpt"/>
</dbReference>
<dbReference type="GO" id="GO:0003729">
    <property type="term" value="F:mRNA binding"/>
    <property type="evidence" value="ECO:0007669"/>
    <property type="project" value="TreeGrafter"/>
</dbReference>
<evidence type="ECO:0000259" key="6">
    <source>
        <dbReference type="PROSITE" id="PS50303"/>
    </source>
</evidence>
<evidence type="ECO:0000256" key="1">
    <source>
        <dbReference type="ARBA" id="ARBA00022737"/>
    </source>
</evidence>